<dbReference type="GO" id="GO:0006302">
    <property type="term" value="P:double-strand break repair"/>
    <property type="evidence" value="ECO:0007669"/>
    <property type="project" value="InterPro"/>
</dbReference>
<sequence length="908" mass="106271">MKIINLTMQAFGPFRDKISIDFDKFNNGVYLISGNTGSGKTTIFDAITFALFGDSSGGERDESMIRYIASDPNVETYVQLEFEYKSKVINIRRTPKYERAKKRGEGFTSKGSKKTIIKLSDGKIIDDLKQADQFIINLLGVDSIQFRQIVMLAQGNFMKLLKASNEEKSRLFRKIFFTEKYNKLEFEIANKLKEISKKRDELIYIREEIFSNFRYNYKNDDEFEDLKNISVEEVINNIERVNVEYSTQYEVLNREIEKLQEDIDLKKHSLENVKSYNLTKEQIIKLEKEFKNINKNFIEYKEKYNNISTIENEMENINANINLLNIEKDKFTKLNEITNKIESEQKNNENIYQNLVLKKEDIYNIDIKILDIENFLKENKNIEKQISDNKLKIKDLELSIERLGKYIEIINNILKETNNKDNLIIDYEKLKPIIKEKQSKYEEAEEIFFESQAGILAKNLEKGRPCPVCGSIEHPKLAIFKDDLPDKKSVEKLKKDFEKSRKELENLKNEINSSDKTISIYNKQISEFEEYKDLNNNESLILSEKLNNDYNLLKNEKSNLENIKKLIDEKIYEKERILISKKNFENELKELNDDLIKNEQNIKNLNEQKFEESIKLGNKSEIDVENEIDRLVQNKNILTMEIKDVRDKYFEYSKYYTEISKTLDILKSQLDEKYNIDINGLESELKGLEIQLKDKNMKLSDIHFNLENNKTQLKKLKSNSDSFKSVENKYLSILELNDVIKGKVSGTSRIKFETFVQTIFLDEILYHANLRFNKMTNEKYSLRRKTEASNLMEQWGLDLEVVDHHNKSQRDINTLSGGESFQAALSLALGLSDVVQMQRGGIELNSMFIDEGFGTLDRDTLSKVMSTLFDISQDNKLIGIISHVEMLKEQIDKKIIVEKSVDGISRVI</sequence>
<evidence type="ECO:0000259" key="5">
    <source>
        <dbReference type="Pfam" id="PF13476"/>
    </source>
</evidence>
<dbReference type="GO" id="GO:0016887">
    <property type="term" value="F:ATP hydrolysis activity"/>
    <property type="evidence" value="ECO:0007669"/>
    <property type="project" value="InterPro"/>
</dbReference>
<keyword evidence="7" id="KW-1185">Reference proteome</keyword>
<feature type="coiled-coil region" evidence="4">
    <location>
        <begin position="235"/>
        <end position="399"/>
    </location>
</feature>
<evidence type="ECO:0000313" key="6">
    <source>
        <dbReference type="EMBL" id="TFF65845.1"/>
    </source>
</evidence>
<comment type="subunit">
    <text evidence="2">Heterodimer of SbcC and SbcD.</text>
</comment>
<protein>
    <recommendedName>
        <fullName evidence="3">Nuclease SbcCD subunit C</fullName>
    </recommendedName>
</protein>
<dbReference type="EMBL" id="SCFR01000015">
    <property type="protein sequence ID" value="TFF65845.1"/>
    <property type="molecule type" value="Genomic_DNA"/>
</dbReference>
<evidence type="ECO:0000256" key="1">
    <source>
        <dbReference type="ARBA" id="ARBA00006930"/>
    </source>
</evidence>
<feature type="coiled-coil region" evidence="4">
    <location>
        <begin position="487"/>
        <end position="698"/>
    </location>
</feature>
<evidence type="ECO:0000256" key="3">
    <source>
        <dbReference type="ARBA" id="ARBA00013368"/>
    </source>
</evidence>
<gene>
    <name evidence="6" type="ORF">EQF91_04940</name>
</gene>
<evidence type="ECO:0000256" key="2">
    <source>
        <dbReference type="ARBA" id="ARBA00011322"/>
    </source>
</evidence>
<evidence type="ECO:0000313" key="7">
    <source>
        <dbReference type="Proteomes" id="UP000297454"/>
    </source>
</evidence>
<dbReference type="Pfam" id="PF13476">
    <property type="entry name" value="AAA_23"/>
    <property type="match status" value="1"/>
</dbReference>
<dbReference type="Proteomes" id="UP000297454">
    <property type="component" value="Unassembled WGS sequence"/>
</dbReference>
<feature type="domain" description="Rad50/SbcC-type AAA" evidence="5">
    <location>
        <begin position="6"/>
        <end position="202"/>
    </location>
</feature>
<dbReference type="Gene3D" id="3.40.50.300">
    <property type="entry name" value="P-loop containing nucleotide triphosphate hydrolases"/>
    <property type="match status" value="2"/>
</dbReference>
<dbReference type="PANTHER" id="PTHR32114">
    <property type="entry name" value="ABC TRANSPORTER ABCH.3"/>
    <property type="match status" value="1"/>
</dbReference>
<name>A0A4R9C3A9_9FIRM</name>
<dbReference type="AlphaFoldDB" id="A0A4R9C3A9"/>
<keyword evidence="4" id="KW-0175">Coiled coil</keyword>
<comment type="similarity">
    <text evidence="1">Belongs to the SMC family. SbcC subfamily.</text>
</comment>
<evidence type="ECO:0000256" key="4">
    <source>
        <dbReference type="SAM" id="Coils"/>
    </source>
</evidence>
<reference evidence="6 7" key="1">
    <citation type="submission" date="2019-01" db="EMBL/GenBank/DDBJ databases">
        <title>Draft Genome Sequences of Helcococcus ovis Strains Isolated from the Uterus and Vagina of Dairy Cows with Metritis.</title>
        <authorList>
            <person name="Cunha F."/>
            <person name="Jeon S.J."/>
            <person name="Kutzer P."/>
            <person name="Galvao K.N."/>
        </authorList>
    </citation>
    <scope>NUCLEOTIDE SEQUENCE [LARGE SCALE GENOMIC DNA]</scope>
    <source>
        <strain evidence="6 7">KG-37</strain>
    </source>
</reference>
<dbReference type="InterPro" id="IPR038729">
    <property type="entry name" value="Rad50/SbcC_AAA"/>
</dbReference>
<dbReference type="SUPFAM" id="SSF52540">
    <property type="entry name" value="P-loop containing nucleoside triphosphate hydrolases"/>
    <property type="match status" value="1"/>
</dbReference>
<organism evidence="6 7">
    <name type="scientific">Helcococcus ovis</name>
    <dbReference type="NCBI Taxonomy" id="72026"/>
    <lineage>
        <taxon>Bacteria</taxon>
        <taxon>Bacillati</taxon>
        <taxon>Bacillota</taxon>
        <taxon>Tissierellia</taxon>
        <taxon>Tissierellales</taxon>
        <taxon>Peptoniphilaceae</taxon>
        <taxon>Helcococcus</taxon>
    </lineage>
</organism>
<dbReference type="Pfam" id="PF13558">
    <property type="entry name" value="SbcC_Walker_B"/>
    <property type="match status" value="1"/>
</dbReference>
<dbReference type="RefSeq" id="WP_134744237.1">
    <property type="nucleotide sequence ID" value="NZ_CP119761.1"/>
</dbReference>
<accession>A0A4R9C3A9</accession>
<dbReference type="PANTHER" id="PTHR32114:SF2">
    <property type="entry name" value="ABC TRANSPORTER ABCH.3"/>
    <property type="match status" value="1"/>
</dbReference>
<comment type="caution">
    <text evidence="6">The sequence shown here is derived from an EMBL/GenBank/DDBJ whole genome shotgun (WGS) entry which is preliminary data.</text>
</comment>
<proteinExistence type="inferred from homology"/>
<dbReference type="InterPro" id="IPR027417">
    <property type="entry name" value="P-loop_NTPase"/>
</dbReference>